<feature type="domain" description="Acyl-CoA dehydrogenase/oxidase N-terminal" evidence="10">
    <location>
        <begin position="21"/>
        <end position="125"/>
    </location>
</feature>
<keyword evidence="6 7" id="KW-0560">Oxidoreductase</keyword>
<evidence type="ECO:0000256" key="5">
    <source>
        <dbReference type="ARBA" id="ARBA00022827"/>
    </source>
</evidence>
<dbReference type="SUPFAM" id="SSF47203">
    <property type="entry name" value="Acyl-CoA dehydrogenase C-terminal domain-like"/>
    <property type="match status" value="1"/>
</dbReference>
<dbReference type="SUPFAM" id="SSF56645">
    <property type="entry name" value="Acyl-CoA dehydrogenase NM domain-like"/>
    <property type="match status" value="1"/>
</dbReference>
<dbReference type="InterPro" id="IPR009100">
    <property type="entry name" value="AcylCoA_DH/oxidase_NM_dom_sf"/>
</dbReference>
<dbReference type="InterPro" id="IPR009075">
    <property type="entry name" value="AcylCo_DH/oxidase_C"/>
</dbReference>
<dbReference type="PANTHER" id="PTHR48083">
    <property type="entry name" value="MEDIUM-CHAIN SPECIFIC ACYL-COA DEHYDROGENASE, MITOCHONDRIAL-RELATED"/>
    <property type="match status" value="1"/>
</dbReference>
<proteinExistence type="inferred from homology"/>
<evidence type="ECO:0000259" key="9">
    <source>
        <dbReference type="Pfam" id="PF02770"/>
    </source>
</evidence>
<protein>
    <recommendedName>
        <fullName evidence="3">Medium-chain specific acyl-CoA dehydrogenase, mitochondrial</fullName>
    </recommendedName>
</protein>
<evidence type="ECO:0000256" key="7">
    <source>
        <dbReference type="RuleBase" id="RU362125"/>
    </source>
</evidence>
<dbReference type="FunFam" id="1.20.140.10:FF:000001">
    <property type="entry name" value="Acyl-CoA dehydrogenase"/>
    <property type="match status" value="1"/>
</dbReference>
<dbReference type="InterPro" id="IPR046373">
    <property type="entry name" value="Acyl-CoA_Oxase/DH_mid-dom_sf"/>
</dbReference>
<dbReference type="Proteomes" id="UP000283003">
    <property type="component" value="Unassembled WGS sequence"/>
</dbReference>
<evidence type="ECO:0000256" key="1">
    <source>
        <dbReference type="ARBA" id="ARBA00001974"/>
    </source>
</evidence>
<dbReference type="EMBL" id="RXOL01000004">
    <property type="protein sequence ID" value="RVQ66331.1"/>
    <property type="molecule type" value="Genomic_DNA"/>
</dbReference>
<evidence type="ECO:0000256" key="6">
    <source>
        <dbReference type="ARBA" id="ARBA00023002"/>
    </source>
</evidence>
<dbReference type="GO" id="GO:0051793">
    <property type="term" value="P:medium-chain fatty acid catabolic process"/>
    <property type="evidence" value="ECO:0007669"/>
    <property type="project" value="TreeGrafter"/>
</dbReference>
<evidence type="ECO:0000259" key="10">
    <source>
        <dbReference type="Pfam" id="PF02771"/>
    </source>
</evidence>
<keyword evidence="12" id="KW-1185">Reference proteome</keyword>
<comment type="similarity">
    <text evidence="2 7">Belongs to the acyl-CoA dehydrogenase family.</text>
</comment>
<comment type="cofactor">
    <cofactor evidence="1 7">
        <name>FAD</name>
        <dbReference type="ChEBI" id="CHEBI:57692"/>
    </cofactor>
</comment>
<dbReference type="PROSITE" id="PS00072">
    <property type="entry name" value="ACYL_COA_DH_1"/>
    <property type="match status" value="1"/>
</dbReference>
<evidence type="ECO:0000256" key="2">
    <source>
        <dbReference type="ARBA" id="ARBA00009347"/>
    </source>
</evidence>
<reference evidence="11 12" key="1">
    <citation type="submission" date="2018-12" db="EMBL/GenBank/DDBJ databases">
        <title>Croceicoccus ponticola sp. nov., a lipolytic bacterium isolated from seawater.</title>
        <authorList>
            <person name="Yoon J.-H."/>
        </authorList>
    </citation>
    <scope>NUCLEOTIDE SEQUENCE [LARGE SCALE GENOMIC DNA]</scope>
    <source>
        <strain evidence="11 12">GM-16</strain>
    </source>
</reference>
<feature type="domain" description="Acyl-CoA oxidase/dehydrogenase middle" evidence="9">
    <location>
        <begin position="130"/>
        <end position="220"/>
    </location>
</feature>
<keyword evidence="4 7" id="KW-0285">Flavoprotein</keyword>
<dbReference type="InterPro" id="IPR037069">
    <property type="entry name" value="AcylCoA_DH/ox_N_sf"/>
</dbReference>
<dbReference type="Gene3D" id="1.10.540.10">
    <property type="entry name" value="Acyl-CoA dehydrogenase/oxidase, N-terminal domain"/>
    <property type="match status" value="1"/>
</dbReference>
<dbReference type="OrthoDB" id="7459120at2"/>
<dbReference type="Pfam" id="PF00441">
    <property type="entry name" value="Acyl-CoA_dh_1"/>
    <property type="match status" value="1"/>
</dbReference>
<feature type="domain" description="Acyl-CoA dehydrogenase/oxidase C-terminal" evidence="8">
    <location>
        <begin position="235"/>
        <end position="385"/>
    </location>
</feature>
<name>A0A437GWK1_9SPHN</name>
<evidence type="ECO:0000256" key="4">
    <source>
        <dbReference type="ARBA" id="ARBA00022630"/>
    </source>
</evidence>
<accession>A0A437GWK1</accession>
<dbReference type="Pfam" id="PF02771">
    <property type="entry name" value="Acyl-CoA_dh_N"/>
    <property type="match status" value="1"/>
</dbReference>
<comment type="caution">
    <text evidence="11">The sequence shown here is derived from an EMBL/GenBank/DDBJ whole genome shotgun (WGS) entry which is preliminary data.</text>
</comment>
<dbReference type="GO" id="GO:0005737">
    <property type="term" value="C:cytoplasm"/>
    <property type="evidence" value="ECO:0007669"/>
    <property type="project" value="TreeGrafter"/>
</dbReference>
<evidence type="ECO:0000259" key="8">
    <source>
        <dbReference type="Pfam" id="PF00441"/>
    </source>
</evidence>
<dbReference type="InterPro" id="IPR050741">
    <property type="entry name" value="Acyl-CoA_dehydrogenase"/>
</dbReference>
<dbReference type="PANTHER" id="PTHR48083:SF2">
    <property type="entry name" value="MEDIUM-CHAIN SPECIFIC ACYL-COA DEHYDROGENASE, MITOCHONDRIAL"/>
    <property type="match status" value="1"/>
</dbReference>
<evidence type="ECO:0000313" key="11">
    <source>
        <dbReference type="EMBL" id="RVQ66331.1"/>
    </source>
</evidence>
<dbReference type="Pfam" id="PF02770">
    <property type="entry name" value="Acyl-CoA_dh_M"/>
    <property type="match status" value="1"/>
</dbReference>
<dbReference type="InterPro" id="IPR013786">
    <property type="entry name" value="AcylCoA_DH/ox_N"/>
</dbReference>
<dbReference type="RefSeq" id="WP_127612754.1">
    <property type="nucleotide sequence ID" value="NZ_RXOL01000004.1"/>
</dbReference>
<dbReference type="InterPro" id="IPR006089">
    <property type="entry name" value="Acyl-CoA_DH_CS"/>
</dbReference>
<evidence type="ECO:0000313" key="12">
    <source>
        <dbReference type="Proteomes" id="UP000283003"/>
    </source>
</evidence>
<evidence type="ECO:0000256" key="3">
    <source>
        <dbReference type="ARBA" id="ARBA00019125"/>
    </source>
</evidence>
<keyword evidence="5 7" id="KW-0274">FAD</keyword>
<sequence>MSDVFLDQDWYLFDWPFFEKSHHELAQEARDWVSARANQPHDADFSAHCRSIVASLGDAGLLEAAVPQPDQPFDARSLCVLREVLTYEDALYDALFAMQGIGTLAIRNHGTAQQKERYLTGCRDGSRVAAFALTEPDGGSDVAATATIARETDDGWVLDGRKTLISNAGFADQYLVVARTGEAPGARGLSVFIVDADAPGISFGDPIEFIAEHPAAPVNFDECRIPANALLGERGRGFSVAMGAFDVFRPSVGAAGVGLARRAMAEALGRVRNRTLFGQSMAEQQGVQMMIADMASDLDTAALAVYRAAWIHDIRGDLTPYVASMAKLVASEAAGRVVDKAVQLSGGAGVTRGNLVEKLYREVRAMRIYEGASEVQKLIVGRGMLKGSARP</sequence>
<dbReference type="Gene3D" id="2.40.110.10">
    <property type="entry name" value="Butyryl-CoA Dehydrogenase, subunit A, domain 2"/>
    <property type="match status" value="1"/>
</dbReference>
<gene>
    <name evidence="11" type="ORF">EKN06_09830</name>
</gene>
<dbReference type="GO" id="GO:0070991">
    <property type="term" value="F:medium-chain fatty acyl-CoA dehydrogenase activity"/>
    <property type="evidence" value="ECO:0007669"/>
    <property type="project" value="TreeGrafter"/>
</dbReference>
<dbReference type="Gene3D" id="1.20.140.10">
    <property type="entry name" value="Butyryl-CoA Dehydrogenase, subunit A, domain 3"/>
    <property type="match status" value="1"/>
</dbReference>
<dbReference type="InterPro" id="IPR006091">
    <property type="entry name" value="Acyl-CoA_Oxase/DH_mid-dom"/>
</dbReference>
<dbReference type="InterPro" id="IPR036250">
    <property type="entry name" value="AcylCo_DH-like_C"/>
</dbReference>
<dbReference type="AlphaFoldDB" id="A0A437GWK1"/>
<dbReference type="GO" id="GO:0050660">
    <property type="term" value="F:flavin adenine dinucleotide binding"/>
    <property type="evidence" value="ECO:0007669"/>
    <property type="project" value="InterPro"/>
</dbReference>
<organism evidence="11 12">
    <name type="scientific">Croceicoccus ponticola</name>
    <dbReference type="NCBI Taxonomy" id="2217664"/>
    <lineage>
        <taxon>Bacteria</taxon>
        <taxon>Pseudomonadati</taxon>
        <taxon>Pseudomonadota</taxon>
        <taxon>Alphaproteobacteria</taxon>
        <taxon>Sphingomonadales</taxon>
        <taxon>Erythrobacteraceae</taxon>
        <taxon>Croceicoccus</taxon>
    </lineage>
</organism>